<evidence type="ECO:0000256" key="3">
    <source>
        <dbReference type="ARBA" id="ARBA00012663"/>
    </source>
</evidence>
<gene>
    <name evidence="10" type="ORF">SAMN06297358_3611</name>
</gene>
<dbReference type="InterPro" id="IPR026876">
    <property type="entry name" value="Fn3_assoc_repeat"/>
</dbReference>
<dbReference type="InterPro" id="IPR025705">
    <property type="entry name" value="Beta_hexosaminidase_sua/sub"/>
</dbReference>
<evidence type="ECO:0000256" key="5">
    <source>
        <dbReference type="ARBA" id="ARBA00023295"/>
    </source>
</evidence>
<dbReference type="Gene3D" id="3.20.20.80">
    <property type="entry name" value="Glycosidases"/>
    <property type="match status" value="1"/>
</dbReference>
<keyword evidence="7" id="KW-0732">Signal</keyword>
<feature type="active site" description="Proton donor" evidence="6">
    <location>
        <position position="335"/>
    </location>
</feature>
<dbReference type="Pfam" id="PF02838">
    <property type="entry name" value="Glyco_hydro_20b"/>
    <property type="match status" value="1"/>
</dbReference>
<dbReference type="EC" id="3.2.1.52" evidence="3"/>
<evidence type="ECO:0000256" key="1">
    <source>
        <dbReference type="ARBA" id="ARBA00001231"/>
    </source>
</evidence>
<feature type="chain" id="PRO_5012357530" description="beta-N-acetylhexosaminidase" evidence="7">
    <location>
        <begin position="21"/>
        <end position="617"/>
    </location>
</feature>
<reference evidence="11" key="1">
    <citation type="submission" date="2017-09" db="EMBL/GenBank/DDBJ databases">
        <authorList>
            <person name="Varghese N."/>
            <person name="Submissions S."/>
        </authorList>
    </citation>
    <scope>NUCLEOTIDE SEQUENCE [LARGE SCALE GENOMIC DNA]</scope>
    <source>
        <strain evidence="11">CGMCC 1.12803</strain>
    </source>
</reference>
<protein>
    <recommendedName>
        <fullName evidence="3">beta-N-acetylhexosaminidase</fullName>
        <ecNumber evidence="3">3.2.1.52</ecNumber>
    </recommendedName>
</protein>
<dbReference type="AlphaFoldDB" id="A0A286ADC2"/>
<keyword evidence="4" id="KW-0378">Hydrolase</keyword>
<dbReference type="CDD" id="cd06563">
    <property type="entry name" value="GH20_chitobiase-like"/>
    <property type="match status" value="1"/>
</dbReference>
<dbReference type="SUPFAM" id="SSF55545">
    <property type="entry name" value="beta-N-acetylhexosaminidase-like domain"/>
    <property type="match status" value="1"/>
</dbReference>
<proteinExistence type="inferred from homology"/>
<keyword evidence="5" id="KW-0326">Glycosidase</keyword>
<dbReference type="GO" id="GO:0030203">
    <property type="term" value="P:glycosaminoglycan metabolic process"/>
    <property type="evidence" value="ECO:0007669"/>
    <property type="project" value="TreeGrafter"/>
</dbReference>
<feature type="domain" description="Beta-hexosaminidase bacterial type N-terminal" evidence="9">
    <location>
        <begin position="27"/>
        <end position="150"/>
    </location>
</feature>
<feature type="signal peptide" evidence="7">
    <location>
        <begin position="1"/>
        <end position="20"/>
    </location>
</feature>
<dbReference type="RefSeq" id="WP_097133397.1">
    <property type="nucleotide sequence ID" value="NZ_OCMT01000004.1"/>
</dbReference>
<dbReference type="InterPro" id="IPR015883">
    <property type="entry name" value="Glyco_hydro_20_cat"/>
</dbReference>
<dbReference type="GO" id="GO:0016020">
    <property type="term" value="C:membrane"/>
    <property type="evidence" value="ECO:0007669"/>
    <property type="project" value="TreeGrafter"/>
</dbReference>
<comment type="catalytic activity">
    <reaction evidence="1">
        <text>Hydrolysis of terminal non-reducing N-acetyl-D-hexosamine residues in N-acetyl-beta-D-hexosaminides.</text>
        <dbReference type="EC" id="3.2.1.52"/>
    </reaction>
</comment>
<dbReference type="InterPro" id="IPR015882">
    <property type="entry name" value="HEX_bac_N"/>
</dbReference>
<evidence type="ECO:0000259" key="9">
    <source>
        <dbReference type="Pfam" id="PF02838"/>
    </source>
</evidence>
<name>A0A286ADC2_9SPHI</name>
<evidence type="ECO:0000256" key="6">
    <source>
        <dbReference type="PIRSR" id="PIRSR625705-1"/>
    </source>
</evidence>
<evidence type="ECO:0000256" key="2">
    <source>
        <dbReference type="ARBA" id="ARBA00006285"/>
    </source>
</evidence>
<dbReference type="PANTHER" id="PTHR22600">
    <property type="entry name" value="BETA-HEXOSAMINIDASE"/>
    <property type="match status" value="1"/>
</dbReference>
<accession>A0A286ADC2</accession>
<dbReference type="InterPro" id="IPR017853">
    <property type="entry name" value="GH"/>
</dbReference>
<dbReference type="Pfam" id="PF13287">
    <property type="entry name" value="Fn3_assoc"/>
    <property type="match status" value="1"/>
</dbReference>
<keyword evidence="11" id="KW-1185">Reference proteome</keyword>
<evidence type="ECO:0000256" key="7">
    <source>
        <dbReference type="SAM" id="SignalP"/>
    </source>
</evidence>
<dbReference type="SUPFAM" id="SSF51445">
    <property type="entry name" value="(Trans)glycosidases"/>
    <property type="match status" value="1"/>
</dbReference>
<sequence length="617" mass="69398">MKILIKTLFLLATTAFLAVAQEENKLALIPQPSQLTIGKSTFKLSLLTSISLPKEREHTELINHFKEQLSSALNTKIKTTANALSKNNISFSIKSGLAKEGYELKVSKDKIVISAAQPSGWFYGWQTLMQLVRLNLQGASSVIPEASIKDEPKFAWRGLMIDVSRHFFGKDVLKRYIDQMAKYKLNVLHLHLTDNQGWRLEIKQLPKLTSVGAWRVPRTGYWSGMPAPEPGEVATYGGYYSQEDIKELVAYAKQRFVDIVPEIDLPGHSLAFVASYPEVSCTKTPQQVLAGDPWNAKRTNVVCVGNDSTYTKIDQIIGEIAAIFPSKYIHIGGDEVTRNYWSNCKVCQSRITSEGLNNVDELQSYFVNRVAKMVKSKGKTPIGWYETLEKGLDTGIVQMSWKDEKGAVKSSNVGQKVVLTPAFLTYLDFYQGDPFLENAPFTVNRLSNTYKFNPLPEGINAKNVIGGQGSLWTEQVPNERKLQFMTWPRGFALAENLWSNAPKVSWPIFLKKIEAHLPLLTLDSTNYSNYFYDPMVSAKKAENGDVVLSIDTEVPDVSVFYAFDDTDPDQFYPKYKGQAIQIPKGAKTIRMVSYRGDKQKSRIVKLPISELKKRAKL</sequence>
<dbReference type="Proteomes" id="UP000219281">
    <property type="component" value="Unassembled WGS sequence"/>
</dbReference>
<dbReference type="PANTHER" id="PTHR22600:SF57">
    <property type="entry name" value="BETA-N-ACETYLHEXOSAMINIDASE"/>
    <property type="match status" value="1"/>
</dbReference>
<dbReference type="InterPro" id="IPR029018">
    <property type="entry name" value="Hex-like_dom2"/>
</dbReference>
<dbReference type="GO" id="GO:0005975">
    <property type="term" value="P:carbohydrate metabolic process"/>
    <property type="evidence" value="ECO:0007669"/>
    <property type="project" value="InterPro"/>
</dbReference>
<dbReference type="Gene3D" id="3.30.379.10">
    <property type="entry name" value="Chitobiase/beta-hexosaminidase domain 2-like"/>
    <property type="match status" value="1"/>
</dbReference>
<comment type="similarity">
    <text evidence="2">Belongs to the glycosyl hydrolase 20 family.</text>
</comment>
<evidence type="ECO:0000313" key="11">
    <source>
        <dbReference type="Proteomes" id="UP000219281"/>
    </source>
</evidence>
<feature type="domain" description="Glycoside hydrolase family 20 catalytic" evidence="8">
    <location>
        <begin position="154"/>
        <end position="500"/>
    </location>
</feature>
<dbReference type="Pfam" id="PF00728">
    <property type="entry name" value="Glyco_hydro_20"/>
    <property type="match status" value="1"/>
</dbReference>
<dbReference type="OrthoDB" id="1006965at2"/>
<evidence type="ECO:0000313" key="10">
    <source>
        <dbReference type="EMBL" id="SOD19904.1"/>
    </source>
</evidence>
<evidence type="ECO:0000259" key="8">
    <source>
        <dbReference type="Pfam" id="PF00728"/>
    </source>
</evidence>
<dbReference type="GO" id="GO:0004563">
    <property type="term" value="F:beta-N-acetylhexosaminidase activity"/>
    <property type="evidence" value="ECO:0007669"/>
    <property type="project" value="UniProtKB-EC"/>
</dbReference>
<dbReference type="PRINTS" id="PR00738">
    <property type="entry name" value="GLHYDRLASE20"/>
</dbReference>
<dbReference type="EMBL" id="OCMT01000004">
    <property type="protein sequence ID" value="SOD19904.1"/>
    <property type="molecule type" value="Genomic_DNA"/>
</dbReference>
<evidence type="ECO:0000256" key="4">
    <source>
        <dbReference type="ARBA" id="ARBA00022801"/>
    </source>
</evidence>
<organism evidence="10 11">
    <name type="scientific">Pedobacter xixiisoli</name>
    <dbReference type="NCBI Taxonomy" id="1476464"/>
    <lineage>
        <taxon>Bacteria</taxon>
        <taxon>Pseudomonadati</taxon>
        <taxon>Bacteroidota</taxon>
        <taxon>Sphingobacteriia</taxon>
        <taxon>Sphingobacteriales</taxon>
        <taxon>Sphingobacteriaceae</taxon>
        <taxon>Pedobacter</taxon>
    </lineage>
</organism>